<dbReference type="PIRSF" id="PIRSF036289">
    <property type="entry name" value="Glycosyl_hydrolase_malt_phosph"/>
    <property type="match status" value="1"/>
</dbReference>
<evidence type="ECO:0000256" key="1">
    <source>
        <dbReference type="ARBA" id="ARBA00006768"/>
    </source>
</evidence>
<keyword evidence="2" id="KW-0328">Glycosyltransferase</keyword>
<dbReference type="InterPro" id="IPR012341">
    <property type="entry name" value="6hp_glycosidase-like_sf"/>
</dbReference>
<evidence type="ECO:0000259" key="7">
    <source>
        <dbReference type="Pfam" id="PF03632"/>
    </source>
</evidence>
<dbReference type="Pfam" id="PF03636">
    <property type="entry name" value="Glyco_hydro_65N"/>
    <property type="match status" value="1"/>
</dbReference>
<keyword evidence="10" id="KW-0378">Hydrolase</keyword>
<sequence>MPEWTWEYEGYDPGRERLREALCTLGNGCFATRGAAPEAAPGPAHYPGTYAAGCYDRLTSTVAGRQVSNEDLVNLPDWLPLRFRVRTPDTPDPAWVGPDDGSAVGYRQVLDMREGILRRSLCFEDASGRRLAVEQHRLVHMGDPHLAALWTRFTAQGWEGVLQIESALDGTVTNSGVERYRALDGQHLTQVHTGSADAGIVWLRCRTRTSDLGVAMAARTVVADDPGHAAPRLRADDRRATQVIEVPLARGAPVAVEKTVALHTSRDPAISDPLGASIERVRAAPGFAGLLASHRTAWEHLWRRTGLDVPGEAGRILRLHQFHLLQTLSPHTADLDTGVPARGLHGEAYRGHVFWDELFVLPFLNLHFPEVSRALLDYRHRRLPQACRAAARAGRKGAMFPWQSAGDGREESQRLHLNPRSGRWVPDLSALQHHVGSAVAYNVWQYCQASGDTQYLHTRGAEMLVQIARFWADRAALDASTGRYRIRGVVGPDEYHDAYPGASEPGLDDNAYTNVMAAWVLCRALDLTRSLPAPRRDELFERIGVADGEPGHWEEVSRRLTVPFHSGVISQFEGYEELSELDWQAYRDRYGDIRRLDRILEAEGDSVNHYKASKQADALMLGHLFSPGELGGLFRRLGYTMDDVTWHRTVDYYLRRTSHGSTLSGLVHGWVLARARRADAWRYFLEALTSDVADIQGGTTAEGVHLGAMAGTLDLVQRGLTGMETRDEALWFDPVPLPELSEFGFSINFRGHWGVGVRVRGGRLRVDVPPSREPPIRVILADRAVSVAPGQARWLDLPSGPPNGH</sequence>
<comment type="similarity">
    <text evidence="1">Belongs to the glycosyl hydrolase 65 family.</text>
</comment>
<feature type="domain" description="Glycoside hydrolase family 65 C-terminal" evidence="8">
    <location>
        <begin position="723"/>
        <end position="787"/>
    </location>
</feature>
<dbReference type="GO" id="GO:0016757">
    <property type="term" value="F:glycosyltransferase activity"/>
    <property type="evidence" value="ECO:0007669"/>
    <property type="project" value="UniProtKB-KW"/>
</dbReference>
<dbReference type="Gene3D" id="2.60.420.10">
    <property type="entry name" value="Maltose phosphorylase, domain 3"/>
    <property type="match status" value="1"/>
</dbReference>
<dbReference type="Proteomes" id="UP000641932">
    <property type="component" value="Unassembled WGS sequence"/>
</dbReference>
<keyword evidence="3" id="KW-0808">Transferase</keyword>
<evidence type="ECO:0000256" key="2">
    <source>
        <dbReference type="ARBA" id="ARBA00022676"/>
    </source>
</evidence>
<reference evidence="10" key="2">
    <citation type="submission" date="2020-09" db="EMBL/GenBank/DDBJ databases">
        <authorList>
            <person name="Sun Q."/>
            <person name="Zhou Y."/>
        </authorList>
    </citation>
    <scope>NUCLEOTIDE SEQUENCE</scope>
    <source>
        <strain evidence="10">CGMCC 4.7201</strain>
    </source>
</reference>
<keyword evidence="11" id="KW-1185">Reference proteome</keyword>
<feature type="binding site" evidence="6">
    <location>
        <begin position="355"/>
        <end position="356"/>
    </location>
    <ligand>
        <name>substrate</name>
    </ligand>
</feature>
<dbReference type="RefSeq" id="WP_189133234.1">
    <property type="nucleotide sequence ID" value="NZ_BMMS01000017.1"/>
</dbReference>
<protein>
    <submittedName>
        <fullName evidence="10">Family 65 glycosyl hydrolase</fullName>
    </submittedName>
</protein>
<keyword evidence="4" id="KW-0326">Glycosidase</keyword>
<organism evidence="10 11">
    <name type="scientific">Wenjunlia tyrosinilytica</name>
    <dbReference type="NCBI Taxonomy" id="1544741"/>
    <lineage>
        <taxon>Bacteria</taxon>
        <taxon>Bacillati</taxon>
        <taxon>Actinomycetota</taxon>
        <taxon>Actinomycetes</taxon>
        <taxon>Kitasatosporales</taxon>
        <taxon>Streptomycetaceae</taxon>
        <taxon>Wenjunlia</taxon>
    </lineage>
</organism>
<dbReference type="GO" id="GO:0030246">
    <property type="term" value="F:carbohydrate binding"/>
    <property type="evidence" value="ECO:0007669"/>
    <property type="project" value="InterPro"/>
</dbReference>
<evidence type="ECO:0000256" key="4">
    <source>
        <dbReference type="ARBA" id="ARBA00023295"/>
    </source>
</evidence>
<dbReference type="InterPro" id="IPR005194">
    <property type="entry name" value="Glyco_hydro_65_C"/>
</dbReference>
<dbReference type="InterPro" id="IPR008928">
    <property type="entry name" value="6-hairpin_glycosidase_sf"/>
</dbReference>
<dbReference type="EMBL" id="BMMS01000017">
    <property type="protein sequence ID" value="GGO92096.1"/>
    <property type="molecule type" value="Genomic_DNA"/>
</dbReference>
<dbReference type="PANTHER" id="PTHR11051:SF8">
    <property type="entry name" value="PROTEIN-GLUCOSYLGALACTOSYLHYDROXYLYSINE GLUCOSIDASE"/>
    <property type="match status" value="1"/>
</dbReference>
<dbReference type="InterPro" id="IPR005196">
    <property type="entry name" value="Glyco_hydro_65_N"/>
</dbReference>
<proteinExistence type="inferred from homology"/>
<dbReference type="AlphaFoldDB" id="A0A917ZTL1"/>
<feature type="domain" description="Glycoside hydrolase family 65 central catalytic" evidence="7">
    <location>
        <begin position="318"/>
        <end position="713"/>
    </location>
</feature>
<dbReference type="GO" id="GO:0004553">
    <property type="term" value="F:hydrolase activity, hydrolyzing O-glycosyl compounds"/>
    <property type="evidence" value="ECO:0007669"/>
    <property type="project" value="TreeGrafter"/>
</dbReference>
<feature type="domain" description="Glycoside hydrolase family 65 N-terminal" evidence="9">
    <location>
        <begin position="8"/>
        <end position="266"/>
    </location>
</feature>
<evidence type="ECO:0000256" key="5">
    <source>
        <dbReference type="PIRSR" id="PIRSR036289-50"/>
    </source>
</evidence>
<dbReference type="PANTHER" id="PTHR11051">
    <property type="entry name" value="GLYCOSYL HYDROLASE-RELATED"/>
    <property type="match status" value="1"/>
</dbReference>
<comment type="caution">
    <text evidence="10">The sequence shown here is derived from an EMBL/GenBank/DDBJ whole genome shotgun (WGS) entry which is preliminary data.</text>
</comment>
<dbReference type="Pfam" id="PF03633">
    <property type="entry name" value="Glyco_hydro_65C"/>
    <property type="match status" value="1"/>
</dbReference>
<gene>
    <name evidence="10" type="ORF">GCM10012280_41500</name>
</gene>
<dbReference type="FunFam" id="1.50.10.10:FF:000053">
    <property type="entry name" value="Putative glycosyl hydrolase"/>
    <property type="match status" value="1"/>
</dbReference>
<dbReference type="InterPro" id="IPR005195">
    <property type="entry name" value="Glyco_hydro_65_M"/>
</dbReference>
<name>A0A917ZTL1_9ACTN</name>
<evidence type="ECO:0000313" key="11">
    <source>
        <dbReference type="Proteomes" id="UP000641932"/>
    </source>
</evidence>
<dbReference type="InterPro" id="IPR017045">
    <property type="entry name" value="Malt_Pase/Glycosyl_Hdrlase"/>
</dbReference>
<feature type="active site" description="Proton donor" evidence="5">
    <location>
        <position position="494"/>
    </location>
</feature>
<dbReference type="SUPFAM" id="SSF74650">
    <property type="entry name" value="Galactose mutarotase-like"/>
    <property type="match status" value="1"/>
</dbReference>
<dbReference type="InterPro" id="IPR011013">
    <property type="entry name" value="Gal_mutarotase_sf_dom"/>
</dbReference>
<evidence type="ECO:0000313" key="10">
    <source>
        <dbReference type="EMBL" id="GGO92096.1"/>
    </source>
</evidence>
<accession>A0A917ZTL1</accession>
<dbReference type="SUPFAM" id="SSF48208">
    <property type="entry name" value="Six-hairpin glycosidases"/>
    <property type="match status" value="1"/>
</dbReference>
<dbReference type="GO" id="GO:0005975">
    <property type="term" value="P:carbohydrate metabolic process"/>
    <property type="evidence" value="ECO:0007669"/>
    <property type="project" value="InterPro"/>
</dbReference>
<evidence type="ECO:0000256" key="3">
    <source>
        <dbReference type="ARBA" id="ARBA00022679"/>
    </source>
</evidence>
<dbReference type="Pfam" id="PF03632">
    <property type="entry name" value="Glyco_hydro_65m"/>
    <property type="match status" value="1"/>
</dbReference>
<evidence type="ECO:0000259" key="8">
    <source>
        <dbReference type="Pfam" id="PF03633"/>
    </source>
</evidence>
<dbReference type="InterPro" id="IPR037018">
    <property type="entry name" value="GH65_N"/>
</dbReference>
<dbReference type="Gene3D" id="2.70.98.40">
    <property type="entry name" value="Glycoside hydrolase, family 65, N-terminal domain"/>
    <property type="match status" value="1"/>
</dbReference>
<evidence type="ECO:0000259" key="9">
    <source>
        <dbReference type="Pfam" id="PF03636"/>
    </source>
</evidence>
<reference evidence="10" key="1">
    <citation type="journal article" date="2014" name="Int. J. Syst. Evol. Microbiol.">
        <title>Complete genome sequence of Corynebacterium casei LMG S-19264T (=DSM 44701T), isolated from a smear-ripened cheese.</title>
        <authorList>
            <consortium name="US DOE Joint Genome Institute (JGI-PGF)"/>
            <person name="Walter F."/>
            <person name="Albersmeier A."/>
            <person name="Kalinowski J."/>
            <person name="Ruckert C."/>
        </authorList>
    </citation>
    <scope>NUCLEOTIDE SEQUENCE</scope>
    <source>
        <strain evidence="10">CGMCC 4.7201</strain>
    </source>
</reference>
<feature type="binding site" evidence="6">
    <location>
        <begin position="614"/>
        <end position="615"/>
    </location>
    <ligand>
        <name>substrate</name>
    </ligand>
</feature>
<dbReference type="Gene3D" id="1.50.10.10">
    <property type="match status" value="1"/>
</dbReference>
<evidence type="ECO:0000256" key="6">
    <source>
        <dbReference type="PIRSR" id="PIRSR036289-51"/>
    </source>
</evidence>